<proteinExistence type="predicted"/>
<feature type="chain" id="PRO_5045232167" evidence="1">
    <location>
        <begin position="30"/>
        <end position="332"/>
    </location>
</feature>
<feature type="signal peptide" evidence="1">
    <location>
        <begin position="1"/>
        <end position="29"/>
    </location>
</feature>
<evidence type="ECO:0000313" key="2">
    <source>
        <dbReference type="EMBL" id="BCJ44103.1"/>
    </source>
</evidence>
<keyword evidence="1" id="KW-0732">Signal</keyword>
<dbReference type="Proteomes" id="UP000676967">
    <property type="component" value="Chromosome"/>
</dbReference>
<gene>
    <name evidence="2" type="ORF">Aiant_47600</name>
</gene>
<evidence type="ECO:0000256" key="1">
    <source>
        <dbReference type="SAM" id="SignalP"/>
    </source>
</evidence>
<dbReference type="EMBL" id="AP023356">
    <property type="protein sequence ID" value="BCJ44103.1"/>
    <property type="molecule type" value="Genomic_DNA"/>
</dbReference>
<accession>A0ABM7LXN8</accession>
<sequence length="332" mass="32907">MNLIKPAVALLSTAAIAATLLSGPTAASAAPLGTESPEATASVVRAAGNDPSAPVVRLSSTGDTFTGAAVSVSKDADSPVVIGTGTADTIALTLPKVTGSATVQTADGTLVRPGRSASTAVQALADGHVRALVTLHDAKAPKAYDFDFDLPSGAKLEPAGDGGLDIVTADGAVVLGAVAAPWAKDRTGKSLHTWYEVDGGTVTQHIDTAGALYPVVADPDVVKFCGGVTCSFYWKRSATKALQGTLGAGGSAAGIIAGATGCAKIPVPVAAGACAAAVVVSGVAAAYEINKAANRKGCFVVRINMVQAVLPTQQIAAVSFDDVPSTNKNCKA</sequence>
<reference evidence="2 3" key="1">
    <citation type="submission" date="2020-08" db="EMBL/GenBank/DDBJ databases">
        <title>Whole genome shotgun sequence of Actinoplanes ianthinogenes NBRC 13996.</title>
        <authorList>
            <person name="Komaki H."/>
            <person name="Tamura T."/>
        </authorList>
    </citation>
    <scope>NUCLEOTIDE SEQUENCE [LARGE SCALE GENOMIC DNA]</scope>
    <source>
        <strain evidence="2 3">NBRC 13996</strain>
    </source>
</reference>
<protein>
    <submittedName>
        <fullName evidence="2">Uncharacterized protein</fullName>
    </submittedName>
</protein>
<dbReference type="RefSeq" id="WP_189329028.1">
    <property type="nucleotide sequence ID" value="NZ_AP023356.1"/>
</dbReference>
<organism evidence="2 3">
    <name type="scientific">Actinoplanes ianthinogenes</name>
    <dbReference type="NCBI Taxonomy" id="122358"/>
    <lineage>
        <taxon>Bacteria</taxon>
        <taxon>Bacillati</taxon>
        <taxon>Actinomycetota</taxon>
        <taxon>Actinomycetes</taxon>
        <taxon>Micromonosporales</taxon>
        <taxon>Micromonosporaceae</taxon>
        <taxon>Actinoplanes</taxon>
    </lineage>
</organism>
<keyword evidence="3" id="KW-1185">Reference proteome</keyword>
<evidence type="ECO:0000313" key="3">
    <source>
        <dbReference type="Proteomes" id="UP000676967"/>
    </source>
</evidence>
<name>A0ABM7LXN8_9ACTN</name>